<dbReference type="SUPFAM" id="SSF46785">
    <property type="entry name" value="Winged helix' DNA-binding domain"/>
    <property type="match status" value="1"/>
</dbReference>
<evidence type="ECO:0000259" key="4">
    <source>
        <dbReference type="PROSITE" id="PS50987"/>
    </source>
</evidence>
<evidence type="ECO:0000256" key="3">
    <source>
        <dbReference type="ARBA" id="ARBA00023163"/>
    </source>
</evidence>
<dbReference type="Gene3D" id="1.10.10.10">
    <property type="entry name" value="Winged helix-like DNA-binding domain superfamily/Winged helix DNA-binding domain"/>
    <property type="match status" value="1"/>
</dbReference>
<dbReference type="NCBIfam" id="NF033788">
    <property type="entry name" value="HTH_metalloreg"/>
    <property type="match status" value="1"/>
</dbReference>
<feature type="domain" description="HTH arsR-type" evidence="4">
    <location>
        <begin position="41"/>
        <end position="127"/>
    </location>
</feature>
<dbReference type="GO" id="GO:0003677">
    <property type="term" value="F:DNA binding"/>
    <property type="evidence" value="ECO:0007669"/>
    <property type="project" value="UniProtKB-KW"/>
</dbReference>
<accession>A0A0P8A857</accession>
<dbReference type="PRINTS" id="PR00778">
    <property type="entry name" value="HTHARSR"/>
</dbReference>
<dbReference type="InterPro" id="IPR051081">
    <property type="entry name" value="HTH_MetalResp_TranReg"/>
</dbReference>
<dbReference type="CDD" id="cd00090">
    <property type="entry name" value="HTH_ARSR"/>
    <property type="match status" value="1"/>
</dbReference>
<dbReference type="InterPro" id="IPR011991">
    <property type="entry name" value="ArsR-like_HTH"/>
</dbReference>
<dbReference type="InterPro" id="IPR036390">
    <property type="entry name" value="WH_DNA-bd_sf"/>
</dbReference>
<reference evidence="5 6" key="1">
    <citation type="submission" date="2015-09" db="EMBL/GenBank/DDBJ databases">
        <title>A metagenomics-based metabolic model of nitrate-dependent anaerobic oxidation of methane by Methanoperedens-like archaea.</title>
        <authorList>
            <person name="Arshad A."/>
            <person name="Speth D.R."/>
            <person name="De Graaf R.M."/>
            <person name="Op Den Camp H.J."/>
            <person name="Jetten M.S."/>
            <person name="Welte C.U."/>
        </authorList>
    </citation>
    <scope>NUCLEOTIDE SEQUENCE [LARGE SCALE GENOMIC DNA]</scope>
</reference>
<protein>
    <submittedName>
        <fullName evidence="5">Transcriptional regulator, ArsR family</fullName>
    </submittedName>
</protein>
<keyword evidence="3" id="KW-0804">Transcription</keyword>
<evidence type="ECO:0000313" key="5">
    <source>
        <dbReference type="EMBL" id="KPQ42836.1"/>
    </source>
</evidence>
<dbReference type="GO" id="GO:0003700">
    <property type="term" value="F:DNA-binding transcription factor activity"/>
    <property type="evidence" value="ECO:0007669"/>
    <property type="project" value="InterPro"/>
</dbReference>
<sequence length="127" mass="14877">MQRIMNNKCLCASKTAKFCCPGDKKLRKAWLMDLEKEHDPLRQTSKEIVRKLKLLANSHRIEILLMLGQREHCMDEMARKLKAKKSAVSYHLMMLEKNGMICKIKRSRFAFYSLSRGGEKTLSLFRN</sequence>
<dbReference type="Pfam" id="PF01022">
    <property type="entry name" value="HTH_5"/>
    <property type="match status" value="1"/>
</dbReference>
<dbReference type="InterPro" id="IPR036388">
    <property type="entry name" value="WH-like_DNA-bd_sf"/>
</dbReference>
<dbReference type="PROSITE" id="PS50987">
    <property type="entry name" value="HTH_ARSR_2"/>
    <property type="match status" value="1"/>
</dbReference>
<name>A0A0P8A857_9EURY</name>
<dbReference type="AlphaFoldDB" id="A0A0P8A857"/>
<gene>
    <name evidence="5" type="ORF">MPEBLZ_02580</name>
</gene>
<organism evidence="5 6">
    <name type="scientific">Candidatus Methanoperedens nitratireducens</name>
    <dbReference type="NCBI Taxonomy" id="1392998"/>
    <lineage>
        <taxon>Archaea</taxon>
        <taxon>Methanobacteriati</taxon>
        <taxon>Methanobacteriota</taxon>
        <taxon>Stenosarchaea group</taxon>
        <taxon>Methanomicrobia</taxon>
        <taxon>Methanosarcinales</taxon>
        <taxon>ANME-2 cluster</taxon>
        <taxon>Candidatus Methanoperedentaceae</taxon>
        <taxon>Candidatus Methanoperedens</taxon>
    </lineage>
</organism>
<comment type="caution">
    <text evidence="5">The sequence shown here is derived from an EMBL/GenBank/DDBJ whole genome shotgun (WGS) entry which is preliminary data.</text>
</comment>
<keyword evidence="1" id="KW-0805">Transcription regulation</keyword>
<dbReference type="EMBL" id="LKCM01000200">
    <property type="protein sequence ID" value="KPQ42836.1"/>
    <property type="molecule type" value="Genomic_DNA"/>
</dbReference>
<dbReference type="PANTHER" id="PTHR33154">
    <property type="entry name" value="TRANSCRIPTIONAL REGULATOR, ARSR FAMILY"/>
    <property type="match status" value="1"/>
</dbReference>
<proteinExistence type="predicted"/>
<evidence type="ECO:0000256" key="1">
    <source>
        <dbReference type="ARBA" id="ARBA00023015"/>
    </source>
</evidence>
<dbReference type="SMART" id="SM00418">
    <property type="entry name" value="HTH_ARSR"/>
    <property type="match status" value="1"/>
</dbReference>
<keyword evidence="2" id="KW-0238">DNA-binding</keyword>
<dbReference type="InterPro" id="IPR001845">
    <property type="entry name" value="HTH_ArsR_DNA-bd_dom"/>
</dbReference>
<dbReference type="PANTHER" id="PTHR33154:SF35">
    <property type="entry name" value="TRANSCRIPTIONAL REGULATOR, ARSR FAMILY"/>
    <property type="match status" value="1"/>
</dbReference>
<dbReference type="Proteomes" id="UP000050360">
    <property type="component" value="Unassembled WGS sequence"/>
</dbReference>
<evidence type="ECO:0000256" key="2">
    <source>
        <dbReference type="ARBA" id="ARBA00023125"/>
    </source>
</evidence>
<evidence type="ECO:0000313" key="6">
    <source>
        <dbReference type="Proteomes" id="UP000050360"/>
    </source>
</evidence>